<evidence type="ECO:0000313" key="2">
    <source>
        <dbReference type="Proteomes" id="UP000789719"/>
    </source>
</evidence>
<sequence length="41" mass="4571">MQKNKTTPGAKEFSVEISTYPNSGTQLYPSQVICKVIIKQI</sequence>
<organism evidence="1 2">
    <name type="scientific">Periweissella ghanensis</name>
    <dbReference type="NCBI Taxonomy" id="467997"/>
    <lineage>
        <taxon>Bacteria</taxon>
        <taxon>Bacillati</taxon>
        <taxon>Bacillota</taxon>
        <taxon>Bacilli</taxon>
        <taxon>Lactobacillales</taxon>
        <taxon>Lactobacillaceae</taxon>
        <taxon>Periweissella</taxon>
    </lineage>
</organism>
<gene>
    <name evidence="1" type="ORF">WGH24286_00452</name>
</gene>
<evidence type="ECO:0000313" key="1">
    <source>
        <dbReference type="EMBL" id="CAH0418036.1"/>
    </source>
</evidence>
<name>A0ABM8Z9Y8_9LACO</name>
<proteinExistence type="predicted"/>
<comment type="caution">
    <text evidence="1">The sequence shown here is derived from an EMBL/GenBank/DDBJ whole genome shotgun (WGS) entry which is preliminary data.</text>
</comment>
<dbReference type="Proteomes" id="UP000789719">
    <property type="component" value="Unassembled WGS sequence"/>
</dbReference>
<accession>A0ABM8Z9Y8</accession>
<protein>
    <submittedName>
        <fullName evidence="1">Uncharacterized protein</fullName>
    </submittedName>
</protein>
<keyword evidence="2" id="KW-1185">Reference proteome</keyword>
<dbReference type="EMBL" id="CAKKNT010000003">
    <property type="protein sequence ID" value="CAH0418036.1"/>
    <property type="molecule type" value="Genomic_DNA"/>
</dbReference>
<reference evidence="1 2" key="1">
    <citation type="submission" date="2021-11" db="EMBL/GenBank/DDBJ databases">
        <authorList>
            <person name="Depoorter E."/>
        </authorList>
    </citation>
    <scope>NUCLEOTIDE SEQUENCE [LARGE SCALE GENOMIC DNA]</scope>
    <source>
        <strain evidence="1 2">LMG 24286</strain>
    </source>
</reference>